<proteinExistence type="predicted"/>
<gene>
    <name evidence="1" type="ORF">ACFOX0_14930</name>
</gene>
<protein>
    <submittedName>
        <fullName evidence="1">YwqJ-related putative deaminase</fullName>
    </submittedName>
</protein>
<accession>A0ABV8KM80</accession>
<dbReference type="Pfam" id="PF14431">
    <property type="entry name" value="YwqJ-deaminase"/>
    <property type="match status" value="1"/>
</dbReference>
<dbReference type="EMBL" id="JBHSBN010000008">
    <property type="protein sequence ID" value="MFC4107214.1"/>
    <property type="molecule type" value="Genomic_DNA"/>
</dbReference>
<dbReference type="Proteomes" id="UP001595868">
    <property type="component" value="Unassembled WGS sequence"/>
</dbReference>
<keyword evidence="2" id="KW-1185">Reference proteome</keyword>
<reference evidence="2" key="1">
    <citation type="journal article" date="2019" name="Int. J. Syst. Evol. Microbiol.">
        <title>The Global Catalogue of Microorganisms (GCM) 10K type strain sequencing project: providing services to taxonomists for standard genome sequencing and annotation.</title>
        <authorList>
            <consortium name="The Broad Institute Genomics Platform"/>
            <consortium name="The Broad Institute Genome Sequencing Center for Infectious Disease"/>
            <person name="Wu L."/>
            <person name="Ma J."/>
        </authorList>
    </citation>
    <scope>NUCLEOTIDE SEQUENCE [LARGE SCALE GENOMIC DNA]</scope>
    <source>
        <strain evidence="2">2902at01</strain>
    </source>
</reference>
<organism evidence="1 2">
    <name type="scientific">Micromonospora zhanjiangensis</name>
    <dbReference type="NCBI Taxonomy" id="1522057"/>
    <lineage>
        <taxon>Bacteria</taxon>
        <taxon>Bacillati</taxon>
        <taxon>Actinomycetota</taxon>
        <taxon>Actinomycetes</taxon>
        <taxon>Micromonosporales</taxon>
        <taxon>Micromonosporaceae</taxon>
        <taxon>Micromonospora</taxon>
    </lineage>
</organism>
<evidence type="ECO:0000313" key="2">
    <source>
        <dbReference type="Proteomes" id="UP001595868"/>
    </source>
</evidence>
<dbReference type="RefSeq" id="WP_377545850.1">
    <property type="nucleotide sequence ID" value="NZ_JBHSBN010000008.1"/>
</dbReference>
<comment type="caution">
    <text evidence="1">The sequence shown here is derived from an EMBL/GenBank/DDBJ whole genome shotgun (WGS) entry which is preliminary data.</text>
</comment>
<sequence>MVDLWESQLIAAPWVGQDGSVGALPTFGVHEFDLGYVFWRTRPLGRPEDVGSGRIVVDRRNGEVTHWPSIPVPSVVEQYRAFRDHTPLAPLTWDPVERARRDRVRAQFPENVTHLSFPDGRLRTGRSMKGEGVPNLHPLVRDILDGLPVEYRERGNDRCSEVAVLSDVLHVEDARRTAAGEEGLSLDEARDRLLRGADLVTYRIREPGDPWGGQTVPPCVSCQALLDRLGFALRSPTEDV</sequence>
<dbReference type="InterPro" id="IPR025968">
    <property type="entry name" value="YwqJ_deaminase"/>
</dbReference>
<name>A0ABV8KM80_9ACTN</name>
<evidence type="ECO:0000313" key="1">
    <source>
        <dbReference type="EMBL" id="MFC4107214.1"/>
    </source>
</evidence>